<accession>H1XW65</accession>
<feature type="transmembrane region" description="Helical" evidence="1">
    <location>
        <begin position="191"/>
        <end position="210"/>
    </location>
</feature>
<dbReference type="InParanoid" id="H1XW65"/>
<dbReference type="Pfam" id="PF11449">
    <property type="entry name" value="ArsP_2"/>
    <property type="match status" value="1"/>
</dbReference>
<feature type="transmembrane region" description="Helical" evidence="1">
    <location>
        <begin position="47"/>
        <end position="69"/>
    </location>
</feature>
<feature type="transmembrane region" description="Helical" evidence="1">
    <location>
        <begin position="76"/>
        <end position="98"/>
    </location>
</feature>
<dbReference type="OrthoDB" id="9783550at2"/>
<dbReference type="Proteomes" id="UP000004671">
    <property type="component" value="Chromosome"/>
</dbReference>
<dbReference type="STRING" id="880073.Cabys_2274"/>
<reference evidence="2 5" key="2">
    <citation type="submission" date="2016-11" db="EMBL/GenBank/DDBJ databases">
        <title>Genomic analysis of Caldithrix abyssi and proposal of a novel bacterial phylum Caldithrichaeota.</title>
        <authorList>
            <person name="Kublanov I."/>
            <person name="Sigalova O."/>
            <person name="Gavrilov S."/>
            <person name="Lebedinsky A."/>
            <person name="Ivanova N."/>
            <person name="Daum C."/>
            <person name="Reddy T."/>
            <person name="Klenk H.P."/>
            <person name="Goker M."/>
            <person name="Reva O."/>
            <person name="Miroshnichenko M."/>
            <person name="Kyprides N."/>
            <person name="Woyke T."/>
            <person name="Gelfand M."/>
        </authorList>
    </citation>
    <scope>NUCLEOTIDE SEQUENCE [LARGE SCALE GENOMIC DNA]</scope>
    <source>
        <strain evidence="2 5">LF13</strain>
    </source>
</reference>
<dbReference type="EMBL" id="CP018099">
    <property type="protein sequence ID" value="APF19023.1"/>
    <property type="molecule type" value="Genomic_DNA"/>
</dbReference>
<dbReference type="AlphaFoldDB" id="H1XW65"/>
<dbReference type="KEGG" id="caby:Cabys_2274"/>
<name>H1XW65_CALAY</name>
<dbReference type="Proteomes" id="UP000183868">
    <property type="component" value="Chromosome"/>
</dbReference>
<dbReference type="NCBIfam" id="NF037962">
    <property type="entry name" value="arsenic_eff"/>
    <property type="match status" value="1"/>
</dbReference>
<keyword evidence="1" id="KW-1133">Transmembrane helix</keyword>
<protein>
    <recommendedName>
        <fullName evidence="6">Selenocysteine protein</fullName>
    </recommendedName>
</protein>
<keyword evidence="4" id="KW-1185">Reference proteome</keyword>
<dbReference type="eggNOG" id="COG2248">
    <property type="taxonomic scope" value="Bacteria"/>
</dbReference>
<evidence type="ECO:0000313" key="2">
    <source>
        <dbReference type="EMBL" id="APF19023.1"/>
    </source>
</evidence>
<feature type="transmembrane region" description="Helical" evidence="1">
    <location>
        <begin position="166"/>
        <end position="185"/>
    </location>
</feature>
<dbReference type="HOGENOM" id="CLU_054164_0_0_0"/>
<reference evidence="3 4" key="1">
    <citation type="submission" date="2011-09" db="EMBL/GenBank/DDBJ databases">
        <title>The permanent draft genome of Caldithrix abyssi DSM 13497.</title>
        <authorList>
            <consortium name="US DOE Joint Genome Institute (JGI-PGF)"/>
            <person name="Lucas S."/>
            <person name="Han J."/>
            <person name="Lapidus A."/>
            <person name="Bruce D."/>
            <person name="Goodwin L."/>
            <person name="Pitluck S."/>
            <person name="Peters L."/>
            <person name="Kyrpides N."/>
            <person name="Mavromatis K."/>
            <person name="Ivanova N."/>
            <person name="Mikhailova N."/>
            <person name="Chertkov O."/>
            <person name="Detter J.C."/>
            <person name="Tapia R."/>
            <person name="Han C."/>
            <person name="Land M."/>
            <person name="Hauser L."/>
            <person name="Markowitz V."/>
            <person name="Cheng J.-F."/>
            <person name="Hugenholtz P."/>
            <person name="Woyke T."/>
            <person name="Wu D."/>
            <person name="Spring S."/>
            <person name="Brambilla E."/>
            <person name="Klenk H.-P."/>
            <person name="Eisen J.A."/>
        </authorList>
    </citation>
    <scope>NUCLEOTIDE SEQUENCE [LARGE SCALE GENOMIC DNA]</scope>
    <source>
        <strain evidence="3 4">DSM 13497</strain>
    </source>
</reference>
<keyword evidence="1" id="KW-0472">Membrane</keyword>
<feature type="transmembrane region" description="Helical" evidence="1">
    <location>
        <begin position="255"/>
        <end position="272"/>
    </location>
</feature>
<gene>
    <name evidence="2" type="ORF">Cabys_2274</name>
    <name evidence="3" type="ORF">Calab_3366</name>
</gene>
<dbReference type="EMBL" id="CM001402">
    <property type="protein sequence ID" value="EHO42970.1"/>
    <property type="molecule type" value="Genomic_DNA"/>
</dbReference>
<sequence>MFVIGIVKHALLITSFVFIMMLLIEYINVQTHGQWQQTFLKSRFKQYLLAAFLGVIPGCLGAFSVVSLYSHRVLSFGALVAAMIATSGDAAYVMLSLFPLKTLLLNAILFALALLSGYLVDVLYKKQDALLVAVKHKYEIHEKEICRCLTSSKILPQLKNISFPRALLIAFFSLFLFGLITEIIGPQSWNWVKITLLVSTLFALFVVSTVPDHFLEEHLWEHVLKKHLLNIFLWTFGALLVIHLLEHYLDLNDWIQTNLFTILILAVLVGIIPESGPHLIFVTLFASGSIPFSILLASSIVQDGHGTLPLLAVSKKGFVYLKIINVAVGFLIGALGLLAGF</sequence>
<keyword evidence="1" id="KW-0812">Transmembrane</keyword>
<dbReference type="InterPro" id="IPR021552">
    <property type="entry name" value="ArsP_2"/>
</dbReference>
<evidence type="ECO:0008006" key="6">
    <source>
        <dbReference type="Google" id="ProtNLM"/>
    </source>
</evidence>
<feature type="transmembrane region" description="Helical" evidence="1">
    <location>
        <begin position="104"/>
        <end position="124"/>
    </location>
</feature>
<evidence type="ECO:0000313" key="5">
    <source>
        <dbReference type="Proteomes" id="UP000183868"/>
    </source>
</evidence>
<dbReference type="PaxDb" id="880073-Calab_3366"/>
<dbReference type="RefSeq" id="WP_006930406.1">
    <property type="nucleotide sequence ID" value="NZ_CM001402.1"/>
</dbReference>
<feature type="transmembrane region" description="Helical" evidence="1">
    <location>
        <begin position="279"/>
        <end position="300"/>
    </location>
</feature>
<evidence type="ECO:0000313" key="4">
    <source>
        <dbReference type="Proteomes" id="UP000004671"/>
    </source>
</evidence>
<evidence type="ECO:0000256" key="1">
    <source>
        <dbReference type="SAM" id="Phobius"/>
    </source>
</evidence>
<feature type="transmembrane region" description="Helical" evidence="1">
    <location>
        <begin position="231"/>
        <end position="249"/>
    </location>
</feature>
<proteinExistence type="predicted"/>
<feature type="transmembrane region" description="Helical" evidence="1">
    <location>
        <begin position="7"/>
        <end position="27"/>
    </location>
</feature>
<feature type="transmembrane region" description="Helical" evidence="1">
    <location>
        <begin position="320"/>
        <end position="340"/>
    </location>
</feature>
<organism evidence="3 4">
    <name type="scientific">Caldithrix abyssi DSM 13497</name>
    <dbReference type="NCBI Taxonomy" id="880073"/>
    <lineage>
        <taxon>Bacteria</taxon>
        <taxon>Pseudomonadati</taxon>
        <taxon>Calditrichota</taxon>
        <taxon>Calditrichia</taxon>
        <taxon>Calditrichales</taxon>
        <taxon>Calditrichaceae</taxon>
        <taxon>Caldithrix</taxon>
    </lineage>
</organism>
<evidence type="ECO:0000313" key="3">
    <source>
        <dbReference type="EMBL" id="EHO42970.1"/>
    </source>
</evidence>